<dbReference type="Proteomes" id="UP001364764">
    <property type="component" value="Plasmid pY5S7-1"/>
</dbReference>
<dbReference type="EMBL" id="CP145893">
    <property type="protein sequence ID" value="WWP24028.1"/>
    <property type="molecule type" value="Genomic_DNA"/>
</dbReference>
<name>A0ABD8B2U0_PAEAM</name>
<accession>A0ABD8B2U0</accession>
<evidence type="ECO:0000259" key="2">
    <source>
        <dbReference type="Pfam" id="PF03787"/>
    </source>
</evidence>
<protein>
    <submittedName>
        <fullName evidence="3">Type III-B CRISPR module RAMP protein Cmr1</fullName>
    </submittedName>
</protein>
<dbReference type="Pfam" id="PF03787">
    <property type="entry name" value="RAMPs"/>
    <property type="match status" value="1"/>
</dbReference>
<sequence length="476" mass="55425">MGRNLESPRTRLITDDLAEISYTVNRANTYTIALVTPMFGGGHETGQVDANRLIRESTIRGQLRFWWRATRGARFKNTYELRQREAEIFGDTVTPSSVRVTVNQRIETKIESYTVGSKNKPFPDYIFQETDQDRKTGKKINYASGCQFDLEVQWSQQAIELKTNDPIRFQELVKDINAALWGWINFGGIGSRTRRGCGSLYCMEFSPNEKECTKSNFPKWLDSRIKDYELVLPTASEHREWPTLNPRMLIDFIQQGNNSTWRNVIRVYKDFRRRAKQNEVFDERKQQMVKRPGRSYWPEADSIRKTLDMAHIKHDKPTHYYLSGTKEEVTAFPRAELGMPIIFQFKSIRESTEKYKGRIQTKKIPVEPYKTQLTPKDKDRLASPIILKPLAFNCTRSVGLIAVLNHPPVEQLDLTVLEKEKDKGYSVNKSSKPLHYKNSPMIDDYDDQKVYSSAVDAFVHSREVKRFWKITSSIRH</sequence>
<organism evidence="3 4">
    <name type="scientific">Paenibacillus amylolyticus</name>
    <dbReference type="NCBI Taxonomy" id="1451"/>
    <lineage>
        <taxon>Bacteria</taxon>
        <taxon>Bacillati</taxon>
        <taxon>Bacillota</taxon>
        <taxon>Bacilli</taxon>
        <taxon>Bacillales</taxon>
        <taxon>Paenibacillaceae</taxon>
        <taxon>Paenibacillus</taxon>
    </lineage>
</organism>
<dbReference type="GO" id="GO:0051607">
    <property type="term" value="P:defense response to virus"/>
    <property type="evidence" value="ECO:0007669"/>
    <property type="project" value="UniProtKB-KW"/>
</dbReference>
<geneLocation type="plasmid" evidence="3 4">
    <name>pY5S7-1</name>
</geneLocation>
<keyword evidence="1" id="KW-0051">Antiviral defense</keyword>
<evidence type="ECO:0000313" key="4">
    <source>
        <dbReference type="Proteomes" id="UP001364764"/>
    </source>
</evidence>
<proteinExistence type="predicted"/>
<gene>
    <name evidence="3" type="primary">cmr1</name>
    <name evidence="3" type="ORF">V6668_30690</name>
</gene>
<dbReference type="InterPro" id="IPR005537">
    <property type="entry name" value="RAMP_III_fam"/>
</dbReference>
<evidence type="ECO:0000256" key="1">
    <source>
        <dbReference type="ARBA" id="ARBA00023118"/>
    </source>
</evidence>
<dbReference type="RefSeq" id="WP_338709149.1">
    <property type="nucleotide sequence ID" value="NZ_CP145893.1"/>
</dbReference>
<dbReference type="AlphaFoldDB" id="A0ABD8B2U0"/>
<evidence type="ECO:0000313" key="3">
    <source>
        <dbReference type="EMBL" id="WWP24028.1"/>
    </source>
</evidence>
<dbReference type="GeneID" id="93479937"/>
<dbReference type="NCBIfam" id="TIGR01894">
    <property type="entry name" value="cas_TM1795_cmr1"/>
    <property type="match status" value="1"/>
</dbReference>
<dbReference type="InterPro" id="IPR007522">
    <property type="entry name" value="CRISPR-assoc_prot_TM1795"/>
</dbReference>
<reference evidence="3 4" key="1">
    <citation type="submission" date="2024-02" db="EMBL/GenBank/DDBJ databases">
        <title>Complete sequences of two Paenibacillus sp. strains and one Lysinibacillus strain isolated from the environment on STAA medium highlight biotechnological potential.</title>
        <authorList>
            <person name="Attere S.A."/>
            <person name="Piche L.C."/>
            <person name="Intertaglia L."/>
            <person name="Lami R."/>
            <person name="Charette S.J."/>
            <person name="Vincent A.T."/>
        </authorList>
    </citation>
    <scope>NUCLEOTIDE SEQUENCE [LARGE SCALE GENOMIC DNA]</scope>
    <source>
        <strain evidence="3 4">Y5S-7</strain>
        <plasmid evidence="3 4">pY5S7-1</plasmid>
    </source>
</reference>
<feature type="domain" description="CRISPR type III-associated protein" evidence="2">
    <location>
        <begin position="31"/>
        <end position="200"/>
    </location>
</feature>
<keyword evidence="3" id="KW-0614">Plasmid</keyword>